<protein>
    <submittedName>
        <fullName evidence="2">Pilin, putative</fullName>
    </submittedName>
</protein>
<dbReference type="Gene3D" id="3.30.700.10">
    <property type="entry name" value="Glycoprotein, Type 4 Pilin"/>
    <property type="match status" value="1"/>
</dbReference>
<dbReference type="Pfam" id="PF07963">
    <property type="entry name" value="N_methyl"/>
    <property type="match status" value="1"/>
</dbReference>
<accession>D4ZFH5</accession>
<dbReference type="EMBL" id="AP011177">
    <property type="protein sequence ID" value="BAJ00424.1"/>
    <property type="molecule type" value="Genomic_DNA"/>
</dbReference>
<evidence type="ECO:0000313" key="2">
    <source>
        <dbReference type="EMBL" id="BAJ00424.1"/>
    </source>
</evidence>
<keyword evidence="1" id="KW-0472">Membrane</keyword>
<reference evidence="3" key="1">
    <citation type="journal article" date="2010" name="Mol. Biosyst.">
        <title>Complete genome sequence and comparative analysis of Shewanella violacea, a psychrophilic and piezophilic bacterium from deep sea floor sediments.</title>
        <authorList>
            <person name="Aono E."/>
            <person name="Baba T."/>
            <person name="Ara T."/>
            <person name="Nishi T."/>
            <person name="Nakamichi T."/>
            <person name="Inamoto E."/>
            <person name="Toyonaga H."/>
            <person name="Hasegawa M."/>
            <person name="Takai Y."/>
            <person name="Okumura Y."/>
            <person name="Baba M."/>
            <person name="Tomita M."/>
            <person name="Kato C."/>
            <person name="Oshima T."/>
            <person name="Nakasone K."/>
            <person name="Mori H."/>
        </authorList>
    </citation>
    <scope>NUCLEOTIDE SEQUENCE [LARGE SCALE GENOMIC DNA]</scope>
    <source>
        <strain evidence="3">JCM 10179 / CIP 106290 / LMG 19151 / DSS12</strain>
    </source>
</reference>
<dbReference type="SUPFAM" id="SSF54523">
    <property type="entry name" value="Pili subunits"/>
    <property type="match status" value="1"/>
</dbReference>
<keyword evidence="3" id="KW-1185">Reference proteome</keyword>
<dbReference type="NCBIfam" id="TIGR02532">
    <property type="entry name" value="IV_pilin_GFxxxE"/>
    <property type="match status" value="1"/>
</dbReference>
<dbReference type="HOGENOM" id="CLU_098637_3_1_6"/>
<dbReference type="KEGG" id="svo:SVI_0453"/>
<keyword evidence="1" id="KW-1133">Transmembrane helix</keyword>
<dbReference type="InterPro" id="IPR012902">
    <property type="entry name" value="N_methyl_site"/>
</dbReference>
<dbReference type="InterPro" id="IPR045584">
    <property type="entry name" value="Pilin-like"/>
</dbReference>
<gene>
    <name evidence="2" type="ordered locus">SVI_0453</name>
</gene>
<feature type="transmembrane region" description="Helical" evidence="1">
    <location>
        <begin position="31"/>
        <end position="52"/>
    </location>
</feature>
<evidence type="ECO:0000256" key="1">
    <source>
        <dbReference type="SAM" id="Phobius"/>
    </source>
</evidence>
<evidence type="ECO:0000313" key="3">
    <source>
        <dbReference type="Proteomes" id="UP000002350"/>
    </source>
</evidence>
<sequence length="194" mass="21490">MVIPVYYTSEVNSITIMKHYRTSDKYQRLNGFTLIELILVIIVLGILAVVAAPRFMDLNRDAKTSSVSGFQGSIEDALKMVHMKAQIDNGLGDNVNLDTQFGSYQFYRGYPETKSEATNPNLYFLETFLQLGAADSESKNNLTRTANYANIGVYEDNGFSRIGYGSGNLLAGLCYAEYFHTSLAQGVSIETRGC</sequence>
<dbReference type="eggNOG" id="COG2165">
    <property type="taxonomic scope" value="Bacteria"/>
</dbReference>
<keyword evidence="1" id="KW-0812">Transmembrane</keyword>
<dbReference type="STRING" id="637905.SVI_0453"/>
<proteinExistence type="predicted"/>
<name>D4ZFH5_SHEVD</name>
<organism evidence="2 3">
    <name type="scientific">Shewanella violacea (strain JCM 10179 / CIP 106290 / LMG 19151 / DSS12)</name>
    <dbReference type="NCBI Taxonomy" id="637905"/>
    <lineage>
        <taxon>Bacteria</taxon>
        <taxon>Pseudomonadati</taxon>
        <taxon>Pseudomonadota</taxon>
        <taxon>Gammaproteobacteria</taxon>
        <taxon>Alteromonadales</taxon>
        <taxon>Shewanellaceae</taxon>
        <taxon>Shewanella</taxon>
    </lineage>
</organism>
<dbReference type="AlphaFoldDB" id="D4ZFH5"/>
<dbReference type="Proteomes" id="UP000002350">
    <property type="component" value="Chromosome"/>
</dbReference>